<evidence type="ECO:0000256" key="1">
    <source>
        <dbReference type="ARBA" id="ARBA00004123"/>
    </source>
</evidence>
<evidence type="ECO:0000256" key="2">
    <source>
        <dbReference type="ARBA" id="ARBA00006991"/>
    </source>
</evidence>
<feature type="domain" description="C2H2-type" evidence="12">
    <location>
        <begin position="194"/>
        <end position="221"/>
    </location>
</feature>
<dbReference type="PANTHER" id="PTHR24409:SF331">
    <property type="entry name" value="ZINC FINGER PROTEIN 322A"/>
    <property type="match status" value="1"/>
</dbReference>
<dbReference type="FunFam" id="3.30.160.60:FF:001506">
    <property type="entry name" value="Zinc finger protein"/>
    <property type="match status" value="1"/>
</dbReference>
<dbReference type="PANTHER" id="PTHR24409">
    <property type="entry name" value="ZINC FINGER PROTEIN 142"/>
    <property type="match status" value="1"/>
</dbReference>
<feature type="domain" description="C2H2-type" evidence="12">
    <location>
        <begin position="278"/>
        <end position="305"/>
    </location>
</feature>
<evidence type="ECO:0000256" key="8">
    <source>
        <dbReference type="ARBA" id="ARBA00023125"/>
    </source>
</evidence>
<dbReference type="OrthoDB" id="6077919at2759"/>
<keyword evidence="10" id="KW-0539">Nucleus</keyword>
<proteinExistence type="inferred from homology"/>
<keyword evidence="8" id="KW-0238">DNA-binding</keyword>
<dbReference type="PROSITE" id="PS00028">
    <property type="entry name" value="ZINC_FINGER_C2H2_1"/>
    <property type="match status" value="6"/>
</dbReference>
<evidence type="ECO:0000256" key="9">
    <source>
        <dbReference type="ARBA" id="ARBA00023163"/>
    </source>
</evidence>
<dbReference type="PROSITE" id="PS50157">
    <property type="entry name" value="ZINC_FINGER_C2H2_2"/>
    <property type="match status" value="6"/>
</dbReference>
<evidence type="ECO:0000256" key="4">
    <source>
        <dbReference type="ARBA" id="ARBA00022737"/>
    </source>
</evidence>
<keyword evidence="9" id="KW-0804">Transcription</keyword>
<protein>
    <submittedName>
        <fullName evidence="14">Zinc finger protein 2 homolog</fullName>
    </submittedName>
</protein>
<dbReference type="GO" id="GO:0000977">
    <property type="term" value="F:RNA polymerase II transcription regulatory region sequence-specific DNA binding"/>
    <property type="evidence" value="ECO:0007669"/>
    <property type="project" value="TreeGrafter"/>
</dbReference>
<dbReference type="InParanoid" id="A0A6P7HPW6"/>
<evidence type="ECO:0000313" key="14">
    <source>
        <dbReference type="RefSeq" id="XP_028254021.1"/>
    </source>
</evidence>
<dbReference type="GO" id="GO:0005634">
    <property type="term" value="C:nucleus"/>
    <property type="evidence" value="ECO:0007669"/>
    <property type="project" value="UniProtKB-SubCell"/>
</dbReference>
<dbReference type="FunFam" id="3.30.160.60:FF:001450">
    <property type="entry name" value="zinc finger protein 774"/>
    <property type="match status" value="1"/>
</dbReference>
<dbReference type="InterPro" id="IPR013087">
    <property type="entry name" value="Znf_C2H2_type"/>
</dbReference>
<organism evidence="13 14">
    <name type="scientific">Parambassis ranga</name>
    <name type="common">Indian glassy fish</name>
    <dbReference type="NCBI Taxonomy" id="210632"/>
    <lineage>
        <taxon>Eukaryota</taxon>
        <taxon>Metazoa</taxon>
        <taxon>Chordata</taxon>
        <taxon>Craniata</taxon>
        <taxon>Vertebrata</taxon>
        <taxon>Euteleostomi</taxon>
        <taxon>Actinopterygii</taxon>
        <taxon>Neopterygii</taxon>
        <taxon>Teleostei</taxon>
        <taxon>Neoteleostei</taxon>
        <taxon>Acanthomorphata</taxon>
        <taxon>Ovalentaria</taxon>
        <taxon>Ambassidae</taxon>
        <taxon>Parambassis</taxon>
    </lineage>
</organism>
<evidence type="ECO:0000256" key="11">
    <source>
        <dbReference type="PROSITE-ProRule" id="PRU00042"/>
    </source>
</evidence>
<keyword evidence="13" id="KW-1185">Reference proteome</keyword>
<feature type="domain" description="C2H2-type" evidence="12">
    <location>
        <begin position="222"/>
        <end position="249"/>
    </location>
</feature>
<gene>
    <name evidence="14" type="primary">LOC114429324</name>
</gene>
<dbReference type="GeneID" id="114429324"/>
<dbReference type="Gene3D" id="3.30.160.60">
    <property type="entry name" value="Classic Zinc Finger"/>
    <property type="match status" value="6"/>
</dbReference>
<keyword evidence="4" id="KW-0677">Repeat</keyword>
<dbReference type="SUPFAM" id="SSF57667">
    <property type="entry name" value="beta-beta-alpha zinc fingers"/>
    <property type="match status" value="3"/>
</dbReference>
<reference evidence="14" key="1">
    <citation type="submission" date="2025-08" db="UniProtKB">
        <authorList>
            <consortium name="RefSeq"/>
        </authorList>
    </citation>
    <scope>IDENTIFICATION</scope>
</reference>
<dbReference type="RefSeq" id="XP_028254021.1">
    <property type="nucleotide sequence ID" value="XM_028398220.1"/>
</dbReference>
<dbReference type="SMART" id="SM00355">
    <property type="entry name" value="ZnF_C2H2"/>
    <property type="match status" value="6"/>
</dbReference>
<comment type="similarity">
    <text evidence="2">Belongs to the krueppel C2H2-type zinc-finger protein family.</text>
</comment>
<evidence type="ECO:0000256" key="3">
    <source>
        <dbReference type="ARBA" id="ARBA00022723"/>
    </source>
</evidence>
<keyword evidence="6" id="KW-0862">Zinc</keyword>
<dbReference type="FunFam" id="3.30.160.60:FF:000478">
    <property type="entry name" value="Zinc finger protein 133"/>
    <property type="match status" value="1"/>
</dbReference>
<accession>A0A6P7HPW6</accession>
<dbReference type="Proteomes" id="UP000515145">
    <property type="component" value="Unplaced"/>
</dbReference>
<keyword evidence="3" id="KW-0479">Metal-binding</keyword>
<dbReference type="AlphaFoldDB" id="A0A6P7HPW6"/>
<evidence type="ECO:0000259" key="12">
    <source>
        <dbReference type="PROSITE" id="PS50157"/>
    </source>
</evidence>
<dbReference type="GO" id="GO:0008270">
    <property type="term" value="F:zinc ion binding"/>
    <property type="evidence" value="ECO:0007669"/>
    <property type="project" value="UniProtKB-KW"/>
</dbReference>
<evidence type="ECO:0000256" key="5">
    <source>
        <dbReference type="ARBA" id="ARBA00022771"/>
    </source>
</evidence>
<feature type="domain" description="C2H2-type" evidence="12">
    <location>
        <begin position="166"/>
        <end position="193"/>
    </location>
</feature>
<keyword evidence="7" id="KW-0805">Transcription regulation</keyword>
<dbReference type="Pfam" id="PF00096">
    <property type="entry name" value="zf-C2H2"/>
    <property type="match status" value="5"/>
</dbReference>
<dbReference type="FunFam" id="3.30.160.60:FF:000812">
    <property type="entry name" value="zinc finger protein 23 isoform X2"/>
    <property type="match status" value="1"/>
</dbReference>
<feature type="domain" description="C2H2-type" evidence="12">
    <location>
        <begin position="306"/>
        <end position="333"/>
    </location>
</feature>
<keyword evidence="5 11" id="KW-0863">Zinc-finger</keyword>
<evidence type="ECO:0000313" key="13">
    <source>
        <dbReference type="Proteomes" id="UP000515145"/>
    </source>
</evidence>
<dbReference type="FunFam" id="3.30.160.60:FF:001498">
    <property type="entry name" value="Zinc finger protein 404"/>
    <property type="match status" value="1"/>
</dbReference>
<comment type="subcellular location">
    <subcellularLocation>
        <location evidence="1">Nucleus</location>
    </subcellularLocation>
</comment>
<dbReference type="InterPro" id="IPR036236">
    <property type="entry name" value="Znf_C2H2_sf"/>
</dbReference>
<evidence type="ECO:0000256" key="6">
    <source>
        <dbReference type="ARBA" id="ARBA00022833"/>
    </source>
</evidence>
<dbReference type="FunFam" id="3.30.160.60:FF:002343">
    <property type="entry name" value="Zinc finger protein 33A"/>
    <property type="match status" value="1"/>
</dbReference>
<evidence type="ECO:0000256" key="7">
    <source>
        <dbReference type="ARBA" id="ARBA00023015"/>
    </source>
</evidence>
<name>A0A6P7HPW6_9TELE</name>
<evidence type="ECO:0000256" key="10">
    <source>
        <dbReference type="ARBA" id="ARBA00023242"/>
    </source>
</evidence>
<dbReference type="Pfam" id="PF13894">
    <property type="entry name" value="zf-C2H2_4"/>
    <property type="match status" value="1"/>
</dbReference>
<sequence>MVLSHNAPQVLPQQHDCKEEEILSDQQLCNQEKNSSLEHFDLTVIQYKEEINHQSSLLNIILTPEIRLYRTALSPQHNFKEEELILANQQLCNQERNCSLTWEELEPPQVKEEHHILCSIHEGEQHVLNEETQPSIVTAAYKSNHIEPELNCDVVFSHSPPGKKSLNCKPCGKSFSCQSSLNRHLRIHTGEKSYSCKICGKYFRKKRELTVHSKTHIGEKPFSCKTCGKCFGRNSNLTLHTRTHTGKKPFSCKICGKCFNQRGDLVVHMRTHTGEKPFSCKTCGKRFTINCNLMVHMRTHTGEKPFLCKICGKPFSNSFNVIRHLKTHTDKKTCLPNR</sequence>
<dbReference type="GO" id="GO:0000981">
    <property type="term" value="F:DNA-binding transcription factor activity, RNA polymerase II-specific"/>
    <property type="evidence" value="ECO:0007669"/>
    <property type="project" value="TreeGrafter"/>
</dbReference>
<feature type="domain" description="C2H2-type" evidence="12">
    <location>
        <begin position="250"/>
        <end position="277"/>
    </location>
</feature>